<dbReference type="Proteomes" id="UP000245207">
    <property type="component" value="Unassembled WGS sequence"/>
</dbReference>
<evidence type="ECO:0000313" key="3">
    <source>
        <dbReference type="Proteomes" id="UP000245207"/>
    </source>
</evidence>
<protein>
    <recommendedName>
        <fullName evidence="4">Tubby C-terminal-like domain-containing protein</fullName>
    </recommendedName>
</protein>
<comment type="caution">
    <text evidence="2">The sequence shown here is derived from an EMBL/GenBank/DDBJ whole genome shotgun (WGS) entry which is preliminary data.</text>
</comment>
<dbReference type="Gene3D" id="2.40.160.200">
    <property type="entry name" value="LURP1-related"/>
    <property type="match status" value="1"/>
</dbReference>
<dbReference type="InterPro" id="IPR025659">
    <property type="entry name" value="Tubby-like_C"/>
</dbReference>
<dbReference type="OrthoDB" id="97518at2759"/>
<dbReference type="PANTHER" id="PTHR31087">
    <property type="match status" value="1"/>
</dbReference>
<dbReference type="Pfam" id="PF04525">
    <property type="entry name" value="LOR"/>
    <property type="match status" value="1"/>
</dbReference>
<dbReference type="InterPro" id="IPR007612">
    <property type="entry name" value="LOR"/>
</dbReference>
<dbReference type="STRING" id="35608.A0A2U1M6G3"/>
<keyword evidence="3" id="KW-1185">Reference proteome</keyword>
<gene>
    <name evidence="2" type="ORF">CTI12_AA417930</name>
</gene>
<evidence type="ECO:0000256" key="1">
    <source>
        <dbReference type="ARBA" id="ARBA00005437"/>
    </source>
</evidence>
<evidence type="ECO:0008006" key="4">
    <source>
        <dbReference type="Google" id="ProtNLM"/>
    </source>
</evidence>
<proteinExistence type="inferred from homology"/>
<name>A0A2U1M6G3_ARTAN</name>
<dbReference type="SUPFAM" id="SSF54518">
    <property type="entry name" value="Tubby C-terminal domain-like"/>
    <property type="match status" value="1"/>
</dbReference>
<organism evidence="2 3">
    <name type="scientific">Artemisia annua</name>
    <name type="common">Sweet wormwood</name>
    <dbReference type="NCBI Taxonomy" id="35608"/>
    <lineage>
        <taxon>Eukaryota</taxon>
        <taxon>Viridiplantae</taxon>
        <taxon>Streptophyta</taxon>
        <taxon>Embryophyta</taxon>
        <taxon>Tracheophyta</taxon>
        <taxon>Spermatophyta</taxon>
        <taxon>Magnoliopsida</taxon>
        <taxon>eudicotyledons</taxon>
        <taxon>Gunneridae</taxon>
        <taxon>Pentapetalae</taxon>
        <taxon>asterids</taxon>
        <taxon>campanulids</taxon>
        <taxon>Asterales</taxon>
        <taxon>Asteraceae</taxon>
        <taxon>Asteroideae</taxon>
        <taxon>Anthemideae</taxon>
        <taxon>Artemisiinae</taxon>
        <taxon>Artemisia</taxon>
    </lineage>
</organism>
<evidence type="ECO:0000313" key="2">
    <source>
        <dbReference type="EMBL" id="PWA56820.1"/>
    </source>
</evidence>
<dbReference type="AlphaFoldDB" id="A0A2U1M6G3"/>
<dbReference type="EMBL" id="PKPP01006343">
    <property type="protein sequence ID" value="PWA56820.1"/>
    <property type="molecule type" value="Genomic_DNA"/>
</dbReference>
<sequence length="195" mass="21852">MMDEPSDIPPPDVLISVIDSKFTASYVVDLIVVANSRGDHTITDGKSGILFTVNPFGATLHDQLVLRDINDKIIVTLRKKIRSLHKRWCVFRGASDDKMLFSVKKEHTIQSRTNLNVFLANNHSEDVCDFKIAGCSSNRNFSIYTRDSSRKIAKTHEMHVKDKFLVKVGPNVDYAFVSTLIAVIEAMKTSHCNGV</sequence>
<dbReference type="InterPro" id="IPR038595">
    <property type="entry name" value="LOR_sf"/>
</dbReference>
<accession>A0A2U1M6G3</accession>
<dbReference type="PANTHER" id="PTHR31087:SF122">
    <property type="entry name" value="TUBBY-LIKE PROTEIN"/>
    <property type="match status" value="1"/>
</dbReference>
<reference evidence="2 3" key="1">
    <citation type="journal article" date="2018" name="Mol. Plant">
        <title>The genome of Artemisia annua provides insight into the evolution of Asteraceae family and artemisinin biosynthesis.</title>
        <authorList>
            <person name="Shen Q."/>
            <person name="Zhang L."/>
            <person name="Liao Z."/>
            <person name="Wang S."/>
            <person name="Yan T."/>
            <person name="Shi P."/>
            <person name="Liu M."/>
            <person name="Fu X."/>
            <person name="Pan Q."/>
            <person name="Wang Y."/>
            <person name="Lv Z."/>
            <person name="Lu X."/>
            <person name="Zhang F."/>
            <person name="Jiang W."/>
            <person name="Ma Y."/>
            <person name="Chen M."/>
            <person name="Hao X."/>
            <person name="Li L."/>
            <person name="Tang Y."/>
            <person name="Lv G."/>
            <person name="Zhou Y."/>
            <person name="Sun X."/>
            <person name="Brodelius P.E."/>
            <person name="Rose J.K.C."/>
            <person name="Tang K."/>
        </authorList>
    </citation>
    <scope>NUCLEOTIDE SEQUENCE [LARGE SCALE GENOMIC DNA]</scope>
    <source>
        <strain evidence="3">cv. Huhao1</strain>
        <tissue evidence="2">Leaf</tissue>
    </source>
</reference>
<comment type="similarity">
    <text evidence="1">Belongs to the LOR family.</text>
</comment>